<comment type="caution">
    <text evidence="2">The sequence shown here is derived from an EMBL/GenBank/DDBJ whole genome shotgun (WGS) entry which is preliminary data.</text>
</comment>
<dbReference type="GO" id="GO:0031222">
    <property type="term" value="P:arabinan catabolic process"/>
    <property type="evidence" value="ECO:0007669"/>
    <property type="project" value="TreeGrafter"/>
</dbReference>
<dbReference type="GO" id="GO:0045493">
    <property type="term" value="P:xylan catabolic process"/>
    <property type="evidence" value="ECO:0007669"/>
    <property type="project" value="InterPro"/>
</dbReference>
<evidence type="ECO:0008006" key="4">
    <source>
        <dbReference type="Google" id="ProtNLM"/>
    </source>
</evidence>
<dbReference type="SUPFAM" id="SSF52279">
    <property type="entry name" value="Beta-D-glucan exohydrolase, C-terminal domain"/>
    <property type="match status" value="1"/>
</dbReference>
<dbReference type="Proteomes" id="UP001419268">
    <property type="component" value="Unassembled WGS sequence"/>
</dbReference>
<dbReference type="AlphaFoldDB" id="A0AAP0JWH0"/>
<evidence type="ECO:0000313" key="3">
    <source>
        <dbReference type="Proteomes" id="UP001419268"/>
    </source>
</evidence>
<dbReference type="PANTHER" id="PTHR42721">
    <property type="entry name" value="SUGAR HYDROLASE-RELATED"/>
    <property type="match status" value="1"/>
</dbReference>
<dbReference type="GO" id="GO:0046556">
    <property type="term" value="F:alpha-L-arabinofuranosidase activity"/>
    <property type="evidence" value="ECO:0007669"/>
    <property type="project" value="TreeGrafter"/>
</dbReference>
<keyword evidence="3" id="KW-1185">Reference proteome</keyword>
<reference evidence="2 3" key="1">
    <citation type="submission" date="2024-01" db="EMBL/GenBank/DDBJ databases">
        <title>Genome assemblies of Stephania.</title>
        <authorList>
            <person name="Yang L."/>
        </authorList>
    </citation>
    <scope>NUCLEOTIDE SEQUENCE [LARGE SCALE GENOMIC DNA]</scope>
    <source>
        <strain evidence="2">JXDWG</strain>
        <tissue evidence="2">Leaf</tissue>
    </source>
</reference>
<sequence length="184" mass="20234">MLVMGSDQSIEADTIIIITKWPIKRVPTPLRRDESGDTPRVACDPGKRVVSILVSGKLPMTWYPQDYVGKLHMTRMDIGADGKKGYPGRTYKFYKGPVVYPFGHGLCYSKFSHAIAKAPTSLSVPLDGQQTTTSRNTSTLLLDSTVRVTHGKCRGILINIHVDVKNTGKVDGSQTLLVFANRSN</sequence>
<organism evidence="2 3">
    <name type="scientific">Stephania cephalantha</name>
    <dbReference type="NCBI Taxonomy" id="152367"/>
    <lineage>
        <taxon>Eukaryota</taxon>
        <taxon>Viridiplantae</taxon>
        <taxon>Streptophyta</taxon>
        <taxon>Embryophyta</taxon>
        <taxon>Tracheophyta</taxon>
        <taxon>Spermatophyta</taxon>
        <taxon>Magnoliopsida</taxon>
        <taxon>Ranunculales</taxon>
        <taxon>Menispermaceae</taxon>
        <taxon>Menispermoideae</taxon>
        <taxon>Cissampelideae</taxon>
        <taxon>Stephania</taxon>
    </lineage>
</organism>
<dbReference type="InterPro" id="IPR044993">
    <property type="entry name" value="BXL"/>
</dbReference>
<evidence type="ECO:0000313" key="2">
    <source>
        <dbReference type="EMBL" id="KAK9140207.1"/>
    </source>
</evidence>
<keyword evidence="1" id="KW-0378">Hydrolase</keyword>
<proteinExistence type="predicted"/>
<protein>
    <recommendedName>
        <fullName evidence="4">Fibronectin type III-like domain-containing protein</fullName>
    </recommendedName>
</protein>
<name>A0AAP0JWH0_9MAGN</name>
<dbReference type="Gene3D" id="3.40.50.1700">
    <property type="entry name" value="Glycoside hydrolase family 3 C-terminal domain"/>
    <property type="match status" value="1"/>
</dbReference>
<evidence type="ECO:0000256" key="1">
    <source>
        <dbReference type="ARBA" id="ARBA00022801"/>
    </source>
</evidence>
<dbReference type="EMBL" id="JBBNAG010000004">
    <property type="protein sequence ID" value="KAK9140207.1"/>
    <property type="molecule type" value="Genomic_DNA"/>
</dbReference>
<gene>
    <name evidence="2" type="ORF">Scep_009888</name>
</gene>
<dbReference type="PANTHER" id="PTHR42721:SF45">
    <property type="entry name" value="BETA-D-XYLOSIDASE 2-RELATED"/>
    <property type="match status" value="1"/>
</dbReference>
<dbReference type="GO" id="GO:0009044">
    <property type="term" value="F:xylan 1,4-beta-xylosidase activity"/>
    <property type="evidence" value="ECO:0007669"/>
    <property type="project" value="InterPro"/>
</dbReference>
<accession>A0AAP0JWH0</accession>
<dbReference type="InterPro" id="IPR036881">
    <property type="entry name" value="Glyco_hydro_3_C_sf"/>
</dbReference>